<organism evidence="6 7">
    <name type="scientific">Prunus dulcis</name>
    <name type="common">Almond</name>
    <name type="synonym">Amygdalus dulcis</name>
    <dbReference type="NCBI Taxonomy" id="3755"/>
    <lineage>
        <taxon>Eukaryota</taxon>
        <taxon>Viridiplantae</taxon>
        <taxon>Streptophyta</taxon>
        <taxon>Embryophyta</taxon>
        <taxon>Tracheophyta</taxon>
        <taxon>Spermatophyta</taxon>
        <taxon>Magnoliopsida</taxon>
        <taxon>eudicotyledons</taxon>
        <taxon>Gunneridae</taxon>
        <taxon>Pentapetalae</taxon>
        <taxon>rosids</taxon>
        <taxon>fabids</taxon>
        <taxon>Rosales</taxon>
        <taxon>Rosaceae</taxon>
        <taxon>Amygdaloideae</taxon>
        <taxon>Amygdaleae</taxon>
        <taxon>Prunus</taxon>
    </lineage>
</organism>
<dbReference type="Pfam" id="PF03004">
    <property type="entry name" value="Transposase_24"/>
    <property type="match status" value="1"/>
</dbReference>
<name>A0AAD4VPE9_PRUDU</name>
<proteinExistence type="inferred from homology"/>
<evidence type="ECO:0000259" key="5">
    <source>
        <dbReference type="PROSITE" id="PS50600"/>
    </source>
</evidence>
<feature type="compositionally biased region" description="Polar residues" evidence="4">
    <location>
        <begin position="438"/>
        <end position="450"/>
    </location>
</feature>
<dbReference type="GO" id="GO:0008234">
    <property type="term" value="F:cysteine-type peptidase activity"/>
    <property type="evidence" value="ECO:0007669"/>
    <property type="project" value="InterPro"/>
</dbReference>
<feature type="domain" description="Ubiquitin-like protease family profile" evidence="5">
    <location>
        <begin position="554"/>
        <end position="719"/>
    </location>
</feature>
<dbReference type="PROSITE" id="PS50600">
    <property type="entry name" value="ULP_PROTEASE"/>
    <property type="match status" value="1"/>
</dbReference>
<dbReference type="InterPro" id="IPR025312">
    <property type="entry name" value="DUF4216"/>
</dbReference>
<dbReference type="Pfam" id="PF02902">
    <property type="entry name" value="Peptidase_C48"/>
    <property type="match status" value="1"/>
</dbReference>
<keyword evidence="2" id="KW-0645">Protease</keyword>
<dbReference type="Proteomes" id="UP001054821">
    <property type="component" value="Chromosome 5"/>
</dbReference>
<dbReference type="Gene3D" id="3.40.395.10">
    <property type="entry name" value="Adenoviral Proteinase, Chain A"/>
    <property type="match status" value="1"/>
</dbReference>
<dbReference type="Pfam" id="PF13952">
    <property type="entry name" value="DUF4216"/>
    <property type="match status" value="1"/>
</dbReference>
<accession>A0AAD4VPE9</accession>
<dbReference type="InterPro" id="IPR004252">
    <property type="entry name" value="Probable_transposase_24"/>
</dbReference>
<comment type="similarity">
    <text evidence="1">Belongs to the peptidase C48 family.</text>
</comment>
<evidence type="ECO:0000256" key="2">
    <source>
        <dbReference type="ARBA" id="ARBA00022670"/>
    </source>
</evidence>
<evidence type="ECO:0000313" key="7">
    <source>
        <dbReference type="Proteomes" id="UP001054821"/>
    </source>
</evidence>
<feature type="compositionally biased region" description="Acidic residues" evidence="4">
    <location>
        <begin position="489"/>
        <end position="501"/>
    </location>
</feature>
<keyword evidence="3" id="KW-0378">Hydrolase</keyword>
<dbReference type="InterPro" id="IPR038765">
    <property type="entry name" value="Papain-like_cys_pep_sf"/>
</dbReference>
<gene>
    <name evidence="6" type="ORF">L3X38_028247</name>
</gene>
<dbReference type="InterPro" id="IPR025452">
    <property type="entry name" value="DUF4218"/>
</dbReference>
<dbReference type="Pfam" id="PF13960">
    <property type="entry name" value="DUF4218"/>
    <property type="match status" value="1"/>
</dbReference>
<dbReference type="InterPro" id="IPR004242">
    <property type="entry name" value="Transposase_21"/>
</dbReference>
<dbReference type="InterPro" id="IPR003653">
    <property type="entry name" value="Peptidase_C48_C"/>
</dbReference>
<evidence type="ECO:0000313" key="6">
    <source>
        <dbReference type="EMBL" id="KAI5328850.1"/>
    </source>
</evidence>
<feature type="compositionally biased region" description="Basic and acidic residues" evidence="4">
    <location>
        <begin position="458"/>
        <end position="488"/>
    </location>
</feature>
<dbReference type="EMBL" id="JAJFAZ020000005">
    <property type="protein sequence ID" value="KAI5328850.1"/>
    <property type="molecule type" value="Genomic_DNA"/>
</dbReference>
<dbReference type="SUPFAM" id="SSF54001">
    <property type="entry name" value="Cysteine proteinases"/>
    <property type="match status" value="1"/>
</dbReference>
<sequence length="1761" mass="201362">MESKEYSEALSVLSGLIKKFDFSEQWFLFFPYLIKYKEKETSVVLSVKMVSQQQTKDSGSKKLGIVAPQDKSSKEMKSSKKMKFASSSAETESQTTISDDSKTGRGMSTMPRVVKRKLQKVRPIVEYNKMGKGIGQAHIEMQSYIGVLARSRVPLVDKKWSQIPKDVKEQIWEAVDMAFVVGQGGKKSVLASAAKKWKDFKSTLTRHYILPYTNDKEKLSHPPETYKFIEKAQWDAFVSSRLSQDFESVHSQHAQIREKLEYNHRLSRKGYAGLEDELEETMPGVEIDRSTLWKRARQDKHGNIPDPKVAEKAKLIDDLQKQVSEGKVRVDGSKDVLTMALGPEHPGRLRGVGAGISPRQYFNLPKPQRVSFDDRLKESLRVLFQEETKKMEAKAREEALRMEARTKQLVEAEREHFLSQLSQLIPNFDPNILKQRISQSPKNPMSSDKASCSGGDVRSLHVEDDTAKDEEKKEEKREEEKKEEKREEEKEEEKEKEDEEKHDDKVIEVGDYSKMEAPSSLKSLCRYVETTILPEDKILEFKIDKEVFGSDRDTFLLPEDITQFAGMEEIGATVVAVYIRHLHDVLKQAKMCSMVGFIDPATVSANSGTVAERSRLVAARLQKTDGEQIFMMPYNPGRHWILLIVRAKKETVYFLDPLPGHRVVDEEAKNIVNSAIKIYNSHIGRAGRKAVIWKTLSGTPKQPSSVECGYYVMRFMRDIIMDPSLAFENKYAKGNQEASYPQEAIDEVRNEWAETLFGVGIIRDHLYFNGIDQSYKNWTFHGEPWEATTNASRNVEEDDGHSRYSFVSEEIDMDDNDFGDFGSDPYEFANVIGDGDQSVYPGCRKYTKLSALVKLYNLKAKHGMSDVCFTELLILQGDLLPEGNTIPTSMYEAKKTLCALGLSYEKMHACPNDCILYRKEYEDSTNCPTCGISRWKQGKDSILKEGVPAKVVWYFPPIPRFKRMFQSHETAKSLTWHAARKSIDGQMSHPADSPSWKLLDDKWPEFGNEPRNLRLALSSDGFNPHSSLSSRYSCWPVILVTYNLPPWLCMKRKFMMLTLLISGPKQPGNDIDVYLEPLIDDLKSLWVGIRGVYDAHNGEYFTLRAALMWTINDFPAYGNLSGCVVKGYKACPICGDDTPSHRLKNGHKICYIGHRKWLPINHPYRRQRAAFNGKPEYGIPPEPLTGEEVLHMVENGDRVCWKKKSIFFDLEYWKYLPVRHALDVMHIEKNVCDSIIGTLLEIPGKNKDGIAARLDLLNMGVKTDLQPQYGGRRTRLPPGPWNLSRAEKREVCNSFYGMKVPEGYSSNIKNLVSLQDSRLLGLKSHDCHTLMQQLLPVAIRSVLEKPARYAITRLCFFFNAICAKTVDVSKLDKLEEDVVVTLCLLEKYFPPSFFDIMVHLVVHLVREVRLCGPVYFRWMYPFERYMKVLKGYVQNRTRPEGCIAERYIAEEAVEFCTQHLSDVSTVGVPSSQKMGVSKPLSGCTVSVVDQDLLNQVHLYVLENTEEVLPYIEQHMIHIKTAYPKFRKRTKWLQDKHNSTFIQWLRFKVQSELEEDNNGVPENLRWLAAGPNMAVPLYRSYLIKGIKFNIKAQDDVRTTQNSGVYLLAQTMQVASAKDKNPILSNMGFYGVIQEIWDLDYQKFTIPVFRCDWIDSSGLVVDELGFTLVDLSKIVHRNDQFVLASQVKQIFFVDDPMHRGWSVVLSMPNREYNDVIGDEVLGDVIIECEPFTRGMPNVDTFDELVGELGGQNIRDGCEDIWIE</sequence>
<evidence type="ECO:0000256" key="3">
    <source>
        <dbReference type="ARBA" id="ARBA00022801"/>
    </source>
</evidence>
<protein>
    <recommendedName>
        <fullName evidence="5">Ubiquitin-like protease family profile domain-containing protein</fullName>
    </recommendedName>
</protein>
<feature type="region of interest" description="Disordered" evidence="4">
    <location>
        <begin position="58"/>
        <end position="107"/>
    </location>
</feature>
<dbReference type="PANTHER" id="PTHR48258">
    <property type="entry name" value="DUF4218 DOMAIN-CONTAINING PROTEIN-RELATED"/>
    <property type="match status" value="1"/>
</dbReference>
<evidence type="ECO:0000256" key="4">
    <source>
        <dbReference type="SAM" id="MobiDB-lite"/>
    </source>
</evidence>
<dbReference type="PANTHER" id="PTHR48258:SF9">
    <property type="entry name" value="OS01G0348150 PROTEIN"/>
    <property type="match status" value="1"/>
</dbReference>
<feature type="compositionally biased region" description="Low complexity" evidence="4">
    <location>
        <begin position="84"/>
        <end position="98"/>
    </location>
</feature>
<keyword evidence="7" id="KW-1185">Reference proteome</keyword>
<comment type="caution">
    <text evidence="6">The sequence shown here is derived from an EMBL/GenBank/DDBJ whole genome shotgun (WGS) entry which is preliminary data.</text>
</comment>
<feature type="region of interest" description="Disordered" evidence="4">
    <location>
        <begin position="438"/>
        <end position="508"/>
    </location>
</feature>
<dbReference type="Pfam" id="PF02992">
    <property type="entry name" value="Transposase_21"/>
    <property type="match status" value="1"/>
</dbReference>
<dbReference type="GO" id="GO:0006508">
    <property type="term" value="P:proteolysis"/>
    <property type="evidence" value="ECO:0007669"/>
    <property type="project" value="UniProtKB-KW"/>
</dbReference>
<reference evidence="6 7" key="1">
    <citation type="journal article" date="2022" name="G3 (Bethesda)">
        <title>Whole-genome sequence and methylome profiling of the almond [Prunus dulcis (Mill.) D.A. Webb] cultivar 'Nonpareil'.</title>
        <authorList>
            <person name="D'Amico-Willman K.M."/>
            <person name="Ouma W.Z."/>
            <person name="Meulia T."/>
            <person name="Sideli G.M."/>
            <person name="Gradziel T.M."/>
            <person name="Fresnedo-Ramirez J."/>
        </authorList>
    </citation>
    <scope>NUCLEOTIDE SEQUENCE [LARGE SCALE GENOMIC DNA]</scope>
    <source>
        <strain evidence="6">Clone GOH B32 T37-40</strain>
    </source>
</reference>
<evidence type="ECO:0000256" key="1">
    <source>
        <dbReference type="ARBA" id="ARBA00005234"/>
    </source>
</evidence>